<reference evidence="1 2" key="1">
    <citation type="submission" date="2024-11" db="EMBL/GenBank/DDBJ databases">
        <title>The Natural Products Discovery Center: Release of the First 8490 Sequenced Strains for Exploring Actinobacteria Biosynthetic Diversity.</title>
        <authorList>
            <person name="Kalkreuter E."/>
            <person name="Kautsar S.A."/>
            <person name="Yang D."/>
            <person name="Bader C.D."/>
            <person name="Teijaro C.N."/>
            <person name="Fluegel L."/>
            <person name="Davis C.M."/>
            <person name="Simpson J.R."/>
            <person name="Lauterbach L."/>
            <person name="Steele A.D."/>
            <person name="Gui C."/>
            <person name="Meng S."/>
            <person name="Li G."/>
            <person name="Viehrig K."/>
            <person name="Ye F."/>
            <person name="Su P."/>
            <person name="Kiefer A.F."/>
            <person name="Nichols A."/>
            <person name="Cepeda A.J."/>
            <person name="Yan W."/>
            <person name="Fan B."/>
            <person name="Jiang Y."/>
            <person name="Adhikari A."/>
            <person name="Zheng C.-J."/>
            <person name="Schuster L."/>
            <person name="Cowan T.M."/>
            <person name="Smanski M.J."/>
            <person name="Chevrette M.G."/>
            <person name="De Carvalho L.P.S."/>
            <person name="Shen B."/>
        </authorList>
    </citation>
    <scope>NUCLEOTIDE SEQUENCE [LARGE SCALE GENOMIC DNA]</scope>
    <source>
        <strain evidence="1 2">NPDC020863</strain>
    </source>
</reference>
<dbReference type="Proteomes" id="UP001620295">
    <property type="component" value="Unassembled WGS sequence"/>
</dbReference>
<dbReference type="EMBL" id="JBJDQH010000006">
    <property type="protein sequence ID" value="MFK4267054.1"/>
    <property type="molecule type" value="Genomic_DNA"/>
</dbReference>
<protein>
    <submittedName>
        <fullName evidence="1">Uncharacterized protein</fullName>
    </submittedName>
</protein>
<accession>A0ABW8LPY2</accession>
<keyword evidence="2" id="KW-1185">Reference proteome</keyword>
<comment type="caution">
    <text evidence="1">The sequence shown here is derived from an EMBL/GenBank/DDBJ whole genome shotgun (WGS) entry which is preliminary data.</text>
</comment>
<gene>
    <name evidence="1" type="ORF">ACI2L5_19250</name>
</gene>
<evidence type="ECO:0000313" key="2">
    <source>
        <dbReference type="Proteomes" id="UP001620295"/>
    </source>
</evidence>
<sequence length="175" mass="19420">MTEYLGPLELVGDRWIIGDPKREGGSCLVLTAEGMEHHEPGALEPLAVVPWSKFVELGIRATYQAWHATRTMGVLGVLGGGHLETGRSGCSVGGLLRHPYEPWSVNYTHHERPYTGNHVHVVRALFQRMSEARTLHRLGDPEWLGTAVARLASLSAWWAPSLNRQVREIIEDLGT</sequence>
<dbReference type="RefSeq" id="WP_358642419.1">
    <property type="nucleotide sequence ID" value="NZ_JBFAEV010000022.1"/>
</dbReference>
<organism evidence="1 2">
    <name type="scientific">Streptomyces milbemycinicus</name>
    <dbReference type="NCBI Taxonomy" id="476552"/>
    <lineage>
        <taxon>Bacteria</taxon>
        <taxon>Bacillati</taxon>
        <taxon>Actinomycetota</taxon>
        <taxon>Actinomycetes</taxon>
        <taxon>Kitasatosporales</taxon>
        <taxon>Streptomycetaceae</taxon>
        <taxon>Streptomyces</taxon>
    </lineage>
</organism>
<name>A0ABW8LPY2_9ACTN</name>
<proteinExistence type="predicted"/>
<evidence type="ECO:0000313" key="1">
    <source>
        <dbReference type="EMBL" id="MFK4267054.1"/>
    </source>
</evidence>